<protein>
    <submittedName>
        <fullName evidence="3">Nucleotide-binding protein</fullName>
    </submittedName>
</protein>
<evidence type="ECO:0000313" key="3">
    <source>
        <dbReference type="EMBL" id="MDE8644705.1"/>
    </source>
</evidence>
<evidence type="ECO:0000259" key="2">
    <source>
        <dbReference type="Pfam" id="PF10137"/>
    </source>
</evidence>
<dbReference type="AlphaFoldDB" id="A0AAW6LKT6"/>
<evidence type="ECO:0000313" key="4">
    <source>
        <dbReference type="Proteomes" id="UP001217325"/>
    </source>
</evidence>
<dbReference type="Proteomes" id="UP001217325">
    <property type="component" value="Unassembled WGS sequence"/>
</dbReference>
<sequence>MGNARRAERWVIASKDLMKTLRLIEAFGRTYLDDVYVNLPRHDYTVFTPSSNNLHDTPELDRALARLGEQPCSVQINFKRPAEDPFGIIREVQYNADVVHVKKLVTIELVVLGEDCEAMDQFFARARDALGSFISVHWPETAEDAEAHELLRGPASSTSPRSPAIPAPSTLVAVAGSAPATTKAGVVKSSDQTRTKTQERPRMDQQRKLDLLQQQIDTAQGGSPANFDEWRNKTGVVLRAVVGLDNPLNTDFNGISYSLSMWTERTPESAWIAAQAGGVREAIAILEAAKTEVELWEDTSEAPKLADLNPQEAPGRDIFVVHGRDEARENSVARTVSKLVGFEPVILHEQPNAGLTIIEKLEASANAAGYAIVIATGDDLGRLAGANSAAEQPRARQNVIFELGYFIGKLGRDRVALLFDPSVERPSDTDGIVYIPLDSHGGWKVKLANELQKADYSVDWSKLGS</sequence>
<feature type="domain" description="CD-NTase-associated protein 12/Pycsar effector protein TIR" evidence="2">
    <location>
        <begin position="318"/>
        <end position="438"/>
    </location>
</feature>
<feature type="compositionally biased region" description="Basic and acidic residues" evidence="1">
    <location>
        <begin position="191"/>
        <end position="206"/>
    </location>
</feature>
<dbReference type="InterPro" id="IPR019302">
    <property type="entry name" value="CAP12/PCTIR_TIR_dom"/>
</dbReference>
<reference evidence="3" key="1">
    <citation type="submission" date="2023-02" db="EMBL/GenBank/DDBJ databases">
        <title>A novel hydrolase synthesized by Rhodococcus erythropolis HQ is responsible for the detoxification of Zearalenone.</title>
        <authorList>
            <person name="Hu J."/>
            <person name="Xu J."/>
        </authorList>
    </citation>
    <scope>NUCLEOTIDE SEQUENCE</scope>
    <source>
        <strain evidence="3">HQ</strain>
    </source>
</reference>
<dbReference type="EMBL" id="JARDXE010000003">
    <property type="protein sequence ID" value="MDE8644705.1"/>
    <property type="molecule type" value="Genomic_DNA"/>
</dbReference>
<name>A0AAW6LKT6_RHOSG</name>
<accession>A0AAW6LKT6</accession>
<organism evidence="3 4">
    <name type="scientific">Rhodococcus qingshengii</name>
    <dbReference type="NCBI Taxonomy" id="334542"/>
    <lineage>
        <taxon>Bacteria</taxon>
        <taxon>Bacillati</taxon>
        <taxon>Actinomycetota</taxon>
        <taxon>Actinomycetes</taxon>
        <taxon>Mycobacteriales</taxon>
        <taxon>Nocardiaceae</taxon>
        <taxon>Rhodococcus</taxon>
        <taxon>Rhodococcus erythropolis group</taxon>
    </lineage>
</organism>
<dbReference type="GO" id="GO:0050135">
    <property type="term" value="F:NADP+ nucleosidase activity"/>
    <property type="evidence" value="ECO:0007669"/>
    <property type="project" value="InterPro"/>
</dbReference>
<evidence type="ECO:0000256" key="1">
    <source>
        <dbReference type="SAM" id="MobiDB-lite"/>
    </source>
</evidence>
<dbReference type="RefSeq" id="WP_275231616.1">
    <property type="nucleotide sequence ID" value="NZ_JARDXE010000003.1"/>
</dbReference>
<feature type="region of interest" description="Disordered" evidence="1">
    <location>
        <begin position="182"/>
        <end position="206"/>
    </location>
</feature>
<dbReference type="Pfam" id="PF10137">
    <property type="entry name" value="CAP12-PCTIR_TIR"/>
    <property type="match status" value="1"/>
</dbReference>
<gene>
    <name evidence="3" type="ORF">PXH69_07070</name>
</gene>
<comment type="caution">
    <text evidence="3">The sequence shown here is derived from an EMBL/GenBank/DDBJ whole genome shotgun (WGS) entry which is preliminary data.</text>
</comment>
<proteinExistence type="predicted"/>